<dbReference type="EMBL" id="BMFV01000054">
    <property type="protein sequence ID" value="GGH88624.1"/>
    <property type="molecule type" value="Genomic_DNA"/>
</dbReference>
<comment type="similarity">
    <text evidence="4">Belongs to the metallo-dependent hydrolases superfamily. Hydantoinase/dihydropyrimidinase family.</text>
</comment>
<evidence type="ECO:0000256" key="10">
    <source>
        <dbReference type="ARBA" id="ARBA00022801"/>
    </source>
</evidence>
<dbReference type="NCBIfam" id="TIGR00857">
    <property type="entry name" value="pyrC_multi"/>
    <property type="match status" value="1"/>
</dbReference>
<dbReference type="RefSeq" id="WP_188499286.1">
    <property type="nucleotide sequence ID" value="NZ_BMFV01000054.1"/>
</dbReference>
<dbReference type="InterPro" id="IPR050138">
    <property type="entry name" value="DHOase/Allantoinase_Hydrolase"/>
</dbReference>
<evidence type="ECO:0000256" key="9">
    <source>
        <dbReference type="ARBA" id="ARBA00022723"/>
    </source>
</evidence>
<dbReference type="InterPro" id="IPR011059">
    <property type="entry name" value="Metal-dep_hydrolase_composite"/>
</dbReference>
<dbReference type="GO" id="GO:0005737">
    <property type="term" value="C:cytoplasm"/>
    <property type="evidence" value="ECO:0007669"/>
    <property type="project" value="TreeGrafter"/>
</dbReference>
<comment type="cofactor">
    <cofactor evidence="1">
        <name>Zn(2+)</name>
        <dbReference type="ChEBI" id="CHEBI:29105"/>
    </cofactor>
</comment>
<dbReference type="Gene3D" id="2.30.40.10">
    <property type="entry name" value="Urease, subunit C, domain 1"/>
    <property type="match status" value="1"/>
</dbReference>
<evidence type="ECO:0000313" key="13">
    <source>
        <dbReference type="EMBL" id="GGH88624.1"/>
    </source>
</evidence>
<dbReference type="Proteomes" id="UP000656813">
    <property type="component" value="Unassembled WGS sequence"/>
</dbReference>
<dbReference type="GO" id="GO:0006145">
    <property type="term" value="P:purine nucleobase catabolic process"/>
    <property type="evidence" value="ECO:0007669"/>
    <property type="project" value="TreeGrafter"/>
</dbReference>
<keyword evidence="14" id="KW-1185">Reference proteome</keyword>
<comment type="similarity">
    <text evidence="5">Belongs to the metallo-dependent hydrolases superfamily. DHOase family. Class I DHOase subfamily.</text>
</comment>
<accession>A0A8J2ZZM9</accession>
<dbReference type="AlphaFoldDB" id="A0A8J2ZZM9"/>
<dbReference type="GO" id="GO:0004038">
    <property type="term" value="F:allantoinase activity"/>
    <property type="evidence" value="ECO:0007669"/>
    <property type="project" value="UniProtKB-EC"/>
</dbReference>
<keyword evidence="9" id="KW-0479">Metal-binding</keyword>
<dbReference type="InterPro" id="IPR032466">
    <property type="entry name" value="Metal_Hydrolase"/>
</dbReference>
<reference evidence="13" key="2">
    <citation type="submission" date="2020-09" db="EMBL/GenBank/DDBJ databases">
        <authorList>
            <person name="Sun Q."/>
            <person name="Zhou Y."/>
        </authorList>
    </citation>
    <scope>NUCLEOTIDE SEQUENCE</scope>
    <source>
        <strain evidence="13">CGMCC 1.12777</strain>
    </source>
</reference>
<evidence type="ECO:0000313" key="14">
    <source>
        <dbReference type="Proteomes" id="UP000656813"/>
    </source>
</evidence>
<evidence type="ECO:0000256" key="3">
    <source>
        <dbReference type="ARBA" id="ARBA00004968"/>
    </source>
</evidence>
<dbReference type="PROSITE" id="PS00483">
    <property type="entry name" value="DIHYDROOROTASE_2"/>
    <property type="match status" value="1"/>
</dbReference>
<dbReference type="InterPro" id="IPR006680">
    <property type="entry name" value="Amidohydro-rel"/>
</dbReference>
<evidence type="ECO:0000256" key="11">
    <source>
        <dbReference type="ARBA" id="ARBA00022833"/>
    </source>
</evidence>
<evidence type="ECO:0000259" key="12">
    <source>
        <dbReference type="Pfam" id="PF01979"/>
    </source>
</evidence>
<keyword evidence="11" id="KW-0862">Zinc</keyword>
<evidence type="ECO:0000256" key="6">
    <source>
        <dbReference type="ARBA" id="ARBA00010368"/>
    </source>
</evidence>
<protein>
    <recommendedName>
        <fullName evidence="8">allantoinase</fullName>
        <ecNumber evidence="8">3.5.2.5</ecNumber>
    </recommendedName>
</protein>
<dbReference type="InterPro" id="IPR002195">
    <property type="entry name" value="Dihydroorotase_CS"/>
</dbReference>
<dbReference type="PANTHER" id="PTHR43668:SF2">
    <property type="entry name" value="ALLANTOINASE"/>
    <property type="match status" value="1"/>
</dbReference>
<dbReference type="EC" id="3.5.2.5" evidence="8"/>
<evidence type="ECO:0000256" key="5">
    <source>
        <dbReference type="ARBA" id="ARBA00010286"/>
    </source>
</evidence>
<evidence type="ECO:0000256" key="2">
    <source>
        <dbReference type="ARBA" id="ARBA00002368"/>
    </source>
</evidence>
<comment type="subunit">
    <text evidence="7">Homotetramer.</text>
</comment>
<dbReference type="Gene3D" id="3.20.20.140">
    <property type="entry name" value="Metal-dependent hydrolases"/>
    <property type="match status" value="1"/>
</dbReference>
<gene>
    <name evidence="13" type="primary">allB</name>
    <name evidence="13" type="ORF">GCM10007096_41380</name>
</gene>
<evidence type="ECO:0000256" key="1">
    <source>
        <dbReference type="ARBA" id="ARBA00001947"/>
    </source>
</evidence>
<organism evidence="13 14">
    <name type="scientific">Pullulanibacillus pueri</name>
    <dbReference type="NCBI Taxonomy" id="1437324"/>
    <lineage>
        <taxon>Bacteria</taxon>
        <taxon>Bacillati</taxon>
        <taxon>Bacillota</taxon>
        <taxon>Bacilli</taxon>
        <taxon>Bacillales</taxon>
        <taxon>Sporolactobacillaceae</taxon>
        <taxon>Pullulanibacillus</taxon>
    </lineage>
</organism>
<dbReference type="GO" id="GO:0000256">
    <property type="term" value="P:allantoin catabolic process"/>
    <property type="evidence" value="ECO:0007669"/>
    <property type="project" value="InterPro"/>
</dbReference>
<comment type="caution">
    <text evidence="13">The sequence shown here is derived from an EMBL/GenBank/DDBJ whole genome shotgun (WGS) entry which is preliminary data.</text>
</comment>
<dbReference type="InterPro" id="IPR017593">
    <property type="entry name" value="Allantoinase"/>
</dbReference>
<dbReference type="Pfam" id="PF01979">
    <property type="entry name" value="Amidohydro_1"/>
    <property type="match status" value="1"/>
</dbReference>
<evidence type="ECO:0000256" key="7">
    <source>
        <dbReference type="ARBA" id="ARBA00011881"/>
    </source>
</evidence>
<dbReference type="GO" id="GO:0008270">
    <property type="term" value="F:zinc ion binding"/>
    <property type="evidence" value="ECO:0007669"/>
    <property type="project" value="InterPro"/>
</dbReference>
<dbReference type="SUPFAM" id="SSF51556">
    <property type="entry name" value="Metallo-dependent hydrolases"/>
    <property type="match status" value="1"/>
</dbReference>
<proteinExistence type="inferred from homology"/>
<dbReference type="FunFam" id="3.20.20.140:FF:000174">
    <property type="entry name" value="Dihydropyrimidinase-related protein 2"/>
    <property type="match status" value="1"/>
</dbReference>
<comment type="pathway">
    <text evidence="3">Nitrogen metabolism; (S)-allantoin degradation; allantoate from (S)-allantoin: step 1/1.</text>
</comment>
<feature type="domain" description="Amidohydrolase-related" evidence="12">
    <location>
        <begin position="51"/>
        <end position="443"/>
    </location>
</feature>
<keyword evidence="10" id="KW-0378">Hydrolase</keyword>
<dbReference type="PANTHER" id="PTHR43668">
    <property type="entry name" value="ALLANTOINASE"/>
    <property type="match status" value="1"/>
</dbReference>
<dbReference type="NCBIfam" id="TIGR03178">
    <property type="entry name" value="allantoinase"/>
    <property type="match status" value="1"/>
</dbReference>
<dbReference type="GO" id="GO:0050897">
    <property type="term" value="F:cobalt ion binding"/>
    <property type="evidence" value="ECO:0007669"/>
    <property type="project" value="InterPro"/>
</dbReference>
<evidence type="ECO:0000256" key="4">
    <source>
        <dbReference type="ARBA" id="ARBA00008829"/>
    </source>
</evidence>
<reference evidence="13" key="1">
    <citation type="journal article" date="2014" name="Int. J. Syst. Evol. Microbiol.">
        <title>Complete genome sequence of Corynebacterium casei LMG S-19264T (=DSM 44701T), isolated from a smear-ripened cheese.</title>
        <authorList>
            <consortium name="US DOE Joint Genome Institute (JGI-PGF)"/>
            <person name="Walter F."/>
            <person name="Albersmeier A."/>
            <person name="Kalinowski J."/>
            <person name="Ruckert C."/>
        </authorList>
    </citation>
    <scope>NUCLEOTIDE SEQUENCE</scope>
    <source>
        <strain evidence="13">CGMCC 1.12777</strain>
    </source>
</reference>
<name>A0A8J2ZZM9_9BACL</name>
<evidence type="ECO:0000256" key="8">
    <source>
        <dbReference type="ARBA" id="ARBA00012863"/>
    </source>
</evidence>
<comment type="function">
    <text evidence="2">Catalyzes the reversible cyclization of carbamoyl aspartate to dihydroorotate.</text>
</comment>
<sequence>MQYDLIIKNGEVVTSQNTFSADIGVSNGKIVDIGMLDGAQTREVYDAKGKYVFPGFIDEHVHSRDPGLTHKEDFTHLTQSAAAGGVTTVIEMPNTVPPVSDEASFYSKVEHLSPKAFVDFALLGMVLGDLNTKKLQAMADAGVVGFKLFWGYYLNPKTLELVYNPSKGDDVLPPPDDGQIFDAFHTIGQTGKAVCIHAENSAVISRMVEIEKNKGKTDYLSFLSSRPSFTEALTIQTGITIANAAGAHLHILHIAAGEGVDLVAEARNKGMKVTGETCPHYLTLTDQDYPRAGVNMKIYPPIREASHQDRLWQGVQQGHIQAIGSDHAPHTEEEKVGDIWNVPAGATGVQTIVPVMLDSVAKGKITLNQLASLLSEAPARIWGLYGKKGVIQPNADADFTIVDMNATMTIRKDDLLSKSQVTPYDGLTMKGAPVASFIRGRQVMSDGKLVGERIGEFVKPVGKSEYKW</sequence>
<dbReference type="SUPFAM" id="SSF51338">
    <property type="entry name" value="Composite domain of metallo-dependent hydrolases"/>
    <property type="match status" value="1"/>
</dbReference>
<comment type="similarity">
    <text evidence="6">Belongs to the metallo-dependent hydrolases superfamily. Allantoinase family.</text>
</comment>